<evidence type="ECO:0000313" key="10">
    <source>
        <dbReference type="EMBL" id="XBS91120.1"/>
    </source>
</evidence>
<evidence type="ECO:0000256" key="7">
    <source>
        <dbReference type="SAM" id="MobiDB-lite"/>
    </source>
</evidence>
<evidence type="ECO:0000256" key="6">
    <source>
        <dbReference type="ARBA" id="ARBA00023136"/>
    </source>
</evidence>
<sequence>MTDEKQSESAQTGQAALPRPVVKRRRFNASLIWLIPALAAVVGLSLVVSNWLQAGPHVVISFQSAEGLEAGKTPVKYKNVVIGRVSKIHLSGDRSHVLVNVALEKSAEGFATADTRFWVVRPRIGLGGVSGIDTLLSGAFIGADVGDSTEYKDEFKGLEIPPPVTHGAPGRSFVLHSDDLGSLDIGSPIYYRRIQVGRVVSYQLDKDGKGVSLQIFIDGPNDRFVTRSSRFWNASGVDVSLGANGLTLNTQSLATVLAGGVAFQDPPGPHDGTPAPEDNAFKLFGDQATAMAPPDGTPHYIRMRFEQSVRGLAVDAPVEFLGINIGKVVSVRLDYDEQKQRFPVVVGAVIYPQRLGAAYDKLEALARERGENPDLSQMIGRLVDHGLRAQARTGNLLTGQLYVALDFVPKTPKVAFDPSAKPLTLPTVPGSFDKLQEQLAEIVDKLDKIPFDSIGKNLDQTLAGLNTTIGKVNGETLPAVKDTLHGVQQTMGTANDALASDSPLQQNLGATLEQVQRMARSLRVLTDYLGGHPESLIRGRRPDPAPSTPKTTAPKTAAPAPQPASGSKP</sequence>
<evidence type="ECO:0000256" key="3">
    <source>
        <dbReference type="ARBA" id="ARBA00022519"/>
    </source>
</evidence>
<reference evidence="10" key="1">
    <citation type="submission" date="2024-06" db="EMBL/GenBank/DDBJ databases">
        <authorList>
            <person name="Sun Y."/>
        </authorList>
    </citation>
    <scope>NUCLEOTIDE SEQUENCE</scope>
    <source>
        <strain evidence="10">IGA1.0</strain>
    </source>
</reference>
<evidence type="ECO:0000256" key="8">
    <source>
        <dbReference type="SAM" id="Phobius"/>
    </source>
</evidence>
<evidence type="ECO:0000256" key="1">
    <source>
        <dbReference type="ARBA" id="ARBA00004533"/>
    </source>
</evidence>
<feature type="region of interest" description="Disordered" evidence="7">
    <location>
        <begin position="532"/>
        <end position="569"/>
    </location>
</feature>
<feature type="compositionally biased region" description="Low complexity" evidence="7">
    <location>
        <begin position="548"/>
        <end position="569"/>
    </location>
</feature>
<dbReference type="InterPro" id="IPR051800">
    <property type="entry name" value="PqiA-PqiB_transport"/>
</dbReference>
<dbReference type="AlphaFoldDB" id="A0AAU7QNQ6"/>
<organism evidence="10">
    <name type="scientific">Rhodanobacter sp. IGA1.0</name>
    <dbReference type="NCBI Taxonomy" id="3158582"/>
    <lineage>
        <taxon>Bacteria</taxon>
        <taxon>Pseudomonadati</taxon>
        <taxon>Pseudomonadota</taxon>
        <taxon>Gammaproteobacteria</taxon>
        <taxon>Lysobacterales</taxon>
        <taxon>Rhodanobacteraceae</taxon>
        <taxon>Rhodanobacter</taxon>
    </lineage>
</organism>
<comment type="subcellular location">
    <subcellularLocation>
        <location evidence="1">Cell inner membrane</location>
    </subcellularLocation>
</comment>
<keyword evidence="4 8" id="KW-0812">Transmembrane</keyword>
<dbReference type="EMBL" id="CP157948">
    <property type="protein sequence ID" value="XBS91120.1"/>
    <property type="molecule type" value="Genomic_DNA"/>
</dbReference>
<keyword evidence="5 8" id="KW-1133">Transmembrane helix</keyword>
<evidence type="ECO:0000256" key="5">
    <source>
        <dbReference type="ARBA" id="ARBA00022989"/>
    </source>
</evidence>
<dbReference type="Pfam" id="PF02470">
    <property type="entry name" value="MlaD"/>
    <property type="match status" value="3"/>
</dbReference>
<feature type="domain" description="Mce/MlaD" evidence="9">
    <location>
        <begin position="170"/>
        <end position="230"/>
    </location>
</feature>
<evidence type="ECO:0000259" key="9">
    <source>
        <dbReference type="Pfam" id="PF02470"/>
    </source>
</evidence>
<keyword evidence="3" id="KW-0997">Cell inner membrane</keyword>
<protein>
    <submittedName>
        <fullName evidence="10">MlaD family protein</fullName>
    </submittedName>
</protein>
<feature type="domain" description="Mce/MlaD" evidence="9">
    <location>
        <begin position="55"/>
        <end position="133"/>
    </location>
</feature>
<gene>
    <name evidence="10" type="ORF">ABNK63_05640</name>
</gene>
<evidence type="ECO:0000256" key="2">
    <source>
        <dbReference type="ARBA" id="ARBA00022475"/>
    </source>
</evidence>
<accession>A0AAU7QNQ6</accession>
<keyword evidence="6 8" id="KW-0472">Membrane</keyword>
<dbReference type="GO" id="GO:0005886">
    <property type="term" value="C:plasma membrane"/>
    <property type="evidence" value="ECO:0007669"/>
    <property type="project" value="UniProtKB-SubCell"/>
</dbReference>
<dbReference type="PANTHER" id="PTHR30462">
    <property type="entry name" value="INTERMEMBRANE TRANSPORT PROTEIN PQIB-RELATED"/>
    <property type="match status" value="1"/>
</dbReference>
<dbReference type="PANTHER" id="PTHR30462:SF0">
    <property type="entry name" value="INTERMEMBRANE TRANSPORT PROTEIN YEBT"/>
    <property type="match status" value="1"/>
</dbReference>
<proteinExistence type="predicted"/>
<feature type="transmembrane region" description="Helical" evidence="8">
    <location>
        <begin position="31"/>
        <end position="52"/>
    </location>
</feature>
<name>A0AAU7QNQ6_9GAMM</name>
<dbReference type="RefSeq" id="WP_350016918.1">
    <property type="nucleotide sequence ID" value="NZ_CP157948.1"/>
</dbReference>
<feature type="domain" description="Mce/MlaD" evidence="9">
    <location>
        <begin position="300"/>
        <end position="407"/>
    </location>
</feature>
<dbReference type="InterPro" id="IPR003399">
    <property type="entry name" value="Mce/MlaD"/>
</dbReference>
<keyword evidence="2" id="KW-1003">Cell membrane</keyword>
<evidence type="ECO:0000256" key="4">
    <source>
        <dbReference type="ARBA" id="ARBA00022692"/>
    </source>
</evidence>